<gene>
    <name evidence="2" type="ORF">EWV57_15475</name>
</gene>
<evidence type="ECO:0000313" key="3">
    <source>
        <dbReference type="Proteomes" id="UP000316958"/>
    </source>
</evidence>
<feature type="region of interest" description="Disordered" evidence="1">
    <location>
        <begin position="19"/>
        <end position="41"/>
    </location>
</feature>
<evidence type="ECO:0000256" key="1">
    <source>
        <dbReference type="SAM" id="MobiDB-lite"/>
    </source>
</evidence>
<dbReference type="Proteomes" id="UP000316958">
    <property type="component" value="Unassembled WGS sequence"/>
</dbReference>
<accession>A0A552FMJ7</accession>
<reference evidence="2 3" key="1">
    <citation type="submission" date="2019-01" db="EMBL/GenBank/DDBJ databases">
        <title>Coherence of Microcystis species and biogeography revealed through population genomics.</title>
        <authorList>
            <person name="Perez-Carrascal O.M."/>
            <person name="Terrat Y."/>
            <person name="Giani A."/>
            <person name="Fortin N."/>
            <person name="Tromas N."/>
            <person name="Shapiro B.J."/>
        </authorList>
    </citation>
    <scope>NUCLEOTIDE SEQUENCE [LARGE SCALE GENOMIC DNA]</scope>
    <source>
        <strain evidence="2">Ma_QC_Ch_20071001_S25D</strain>
    </source>
</reference>
<proteinExistence type="predicted"/>
<comment type="caution">
    <text evidence="2">The sequence shown here is derived from an EMBL/GenBank/DDBJ whole genome shotgun (WGS) entry which is preliminary data.</text>
</comment>
<evidence type="ECO:0000313" key="2">
    <source>
        <dbReference type="EMBL" id="TRU47958.1"/>
    </source>
</evidence>
<sequence>MILSKIPLLGDTNVPLTSTKLFPSKEETENKRPRRRRGKGSGYLITTYSHQAKYGRKYLQTFYQVEFGKRKRSIYLAPEKVDRIRQLDRMGRPINGILEAIDSPKAREVLAEYREFLKNK</sequence>
<protein>
    <submittedName>
        <fullName evidence="2">Uncharacterized protein</fullName>
    </submittedName>
</protein>
<dbReference type="AlphaFoldDB" id="A0A552FMJ7"/>
<organism evidence="2 3">
    <name type="scientific">Microcystis aeruginosa Ma_QC_Ch_20071001_S25D</name>
    <dbReference type="NCBI Taxonomy" id="2486250"/>
    <lineage>
        <taxon>Bacteria</taxon>
        <taxon>Bacillati</taxon>
        <taxon>Cyanobacteriota</taxon>
        <taxon>Cyanophyceae</taxon>
        <taxon>Oscillatoriophycideae</taxon>
        <taxon>Chroococcales</taxon>
        <taxon>Microcystaceae</taxon>
        <taxon>Microcystis</taxon>
    </lineage>
</organism>
<name>A0A552FMJ7_MICAE</name>
<dbReference type="EMBL" id="SFBE01000256">
    <property type="protein sequence ID" value="TRU47958.1"/>
    <property type="molecule type" value="Genomic_DNA"/>
</dbReference>